<accession>A0AAD9PCM3</accession>
<protein>
    <submittedName>
        <fullName evidence="1">Uncharacterized protein</fullName>
    </submittedName>
</protein>
<reference evidence="1" key="1">
    <citation type="journal article" date="2023" name="Mol. Biol. Evol.">
        <title>Third-Generation Sequencing Reveals the Adaptive Role of the Epigenome in Three Deep-Sea Polychaetes.</title>
        <authorList>
            <person name="Perez M."/>
            <person name="Aroh O."/>
            <person name="Sun Y."/>
            <person name="Lan Y."/>
            <person name="Juniper S.K."/>
            <person name="Young C.R."/>
            <person name="Angers B."/>
            <person name="Qian P.Y."/>
        </authorList>
    </citation>
    <scope>NUCLEOTIDE SEQUENCE</scope>
    <source>
        <strain evidence="1">R07B-5</strain>
    </source>
</reference>
<dbReference type="Proteomes" id="UP001209878">
    <property type="component" value="Unassembled WGS sequence"/>
</dbReference>
<dbReference type="AlphaFoldDB" id="A0AAD9PCM3"/>
<sequence>MSTLLRSRTLKATSTWDRTPDTKNHHKELQRRITADWTGFAKHRNIFNGNIGTCMERQIYNSYVLPAMTYGAEIWAKKNPAAA</sequence>
<proteinExistence type="predicted"/>
<gene>
    <name evidence="1" type="ORF">NP493_36g02018</name>
</gene>
<name>A0AAD9PCM3_RIDPI</name>
<dbReference type="EMBL" id="JAODUO010000036">
    <property type="protein sequence ID" value="KAK2192229.1"/>
    <property type="molecule type" value="Genomic_DNA"/>
</dbReference>
<organism evidence="1 2">
    <name type="scientific">Ridgeia piscesae</name>
    <name type="common">Tubeworm</name>
    <dbReference type="NCBI Taxonomy" id="27915"/>
    <lineage>
        <taxon>Eukaryota</taxon>
        <taxon>Metazoa</taxon>
        <taxon>Spiralia</taxon>
        <taxon>Lophotrochozoa</taxon>
        <taxon>Annelida</taxon>
        <taxon>Polychaeta</taxon>
        <taxon>Sedentaria</taxon>
        <taxon>Canalipalpata</taxon>
        <taxon>Sabellida</taxon>
        <taxon>Siboglinidae</taxon>
        <taxon>Ridgeia</taxon>
    </lineage>
</organism>
<evidence type="ECO:0000313" key="2">
    <source>
        <dbReference type="Proteomes" id="UP001209878"/>
    </source>
</evidence>
<keyword evidence="2" id="KW-1185">Reference proteome</keyword>
<comment type="caution">
    <text evidence="1">The sequence shown here is derived from an EMBL/GenBank/DDBJ whole genome shotgun (WGS) entry which is preliminary data.</text>
</comment>
<evidence type="ECO:0000313" key="1">
    <source>
        <dbReference type="EMBL" id="KAK2192229.1"/>
    </source>
</evidence>